<evidence type="ECO:0000313" key="3">
    <source>
        <dbReference type="Proteomes" id="UP001055101"/>
    </source>
</evidence>
<reference evidence="2" key="1">
    <citation type="journal article" date="2021" name="Front. Microbiol.">
        <title>Comprehensive Comparative Genomics and Phenotyping of Methylobacterium Species.</title>
        <authorList>
            <person name="Alessa O."/>
            <person name="Ogura Y."/>
            <person name="Fujitani Y."/>
            <person name="Takami H."/>
            <person name="Hayashi T."/>
            <person name="Sahin N."/>
            <person name="Tani A."/>
        </authorList>
    </citation>
    <scope>NUCLEOTIDE SEQUENCE</scope>
    <source>
        <strain evidence="2">DSM 23674</strain>
    </source>
</reference>
<feature type="compositionally biased region" description="Basic and acidic residues" evidence="1">
    <location>
        <begin position="91"/>
        <end position="107"/>
    </location>
</feature>
<feature type="region of interest" description="Disordered" evidence="1">
    <location>
        <begin position="70"/>
        <end position="107"/>
    </location>
</feature>
<accession>A0ABQ4TM49</accession>
<evidence type="ECO:0000256" key="1">
    <source>
        <dbReference type="SAM" id="MobiDB-lite"/>
    </source>
</evidence>
<comment type="caution">
    <text evidence="2">The sequence shown here is derived from an EMBL/GenBank/DDBJ whole genome shotgun (WGS) entry which is preliminary data.</text>
</comment>
<gene>
    <name evidence="2" type="ORF">EKPJFOCH_2157</name>
</gene>
<sequence length="129" mass="13328">MLRSGFLLGVGGPAAILTLLVLPSVRASADRLVPVQSAASPTVQTPYLPGAHPASLSISPVHGAPVHVATMPRSESRSAPALPSSIGTTASEKEMLPKPRRMTREGCEAPLSSLVGPEARRMVPGRCMA</sequence>
<protein>
    <submittedName>
        <fullName evidence="2">Uncharacterized protein</fullName>
    </submittedName>
</protein>
<name>A0ABQ4TM49_9HYPH</name>
<keyword evidence="3" id="KW-1185">Reference proteome</keyword>
<organism evidence="2 3">
    <name type="scientific">Methylobacterium thuringiense</name>
    <dbReference type="NCBI Taxonomy" id="1003091"/>
    <lineage>
        <taxon>Bacteria</taxon>
        <taxon>Pseudomonadati</taxon>
        <taxon>Pseudomonadota</taxon>
        <taxon>Alphaproteobacteria</taxon>
        <taxon>Hyphomicrobiales</taxon>
        <taxon>Methylobacteriaceae</taxon>
        <taxon>Methylobacterium</taxon>
    </lineage>
</organism>
<evidence type="ECO:0000313" key="2">
    <source>
        <dbReference type="EMBL" id="GJE55662.1"/>
    </source>
</evidence>
<proteinExistence type="predicted"/>
<reference evidence="2" key="2">
    <citation type="submission" date="2021-08" db="EMBL/GenBank/DDBJ databases">
        <authorList>
            <person name="Tani A."/>
            <person name="Ola A."/>
            <person name="Ogura Y."/>
            <person name="Katsura K."/>
            <person name="Hayashi T."/>
        </authorList>
    </citation>
    <scope>NUCLEOTIDE SEQUENCE</scope>
    <source>
        <strain evidence="2">DSM 23674</strain>
    </source>
</reference>
<dbReference type="Proteomes" id="UP001055101">
    <property type="component" value="Unassembled WGS sequence"/>
</dbReference>
<dbReference type="EMBL" id="BPRA01000009">
    <property type="protein sequence ID" value="GJE55662.1"/>
    <property type="molecule type" value="Genomic_DNA"/>
</dbReference>